<protein>
    <submittedName>
        <fullName evidence="2">Uncharacterized protein</fullName>
    </submittedName>
</protein>
<dbReference type="AlphaFoldDB" id="A0A2I1GWA5"/>
<name>A0A2I1GWA5_9GLOM</name>
<keyword evidence="3" id="KW-1185">Reference proteome</keyword>
<gene>
    <name evidence="2" type="ORF">RhiirA4_531629</name>
</gene>
<dbReference type="EMBL" id="LLXI01000942">
    <property type="protein sequence ID" value="PKY50926.1"/>
    <property type="molecule type" value="Genomic_DNA"/>
</dbReference>
<dbReference type="VEuPathDB" id="FungiDB:RhiirFUN_016572"/>
<feature type="compositionally biased region" description="Low complexity" evidence="1">
    <location>
        <begin position="39"/>
        <end position="48"/>
    </location>
</feature>
<feature type="compositionally biased region" description="Polar residues" evidence="1">
    <location>
        <begin position="1"/>
        <end position="23"/>
    </location>
</feature>
<feature type="compositionally biased region" description="Basic and acidic residues" evidence="1">
    <location>
        <begin position="93"/>
        <end position="108"/>
    </location>
</feature>
<comment type="caution">
    <text evidence="2">The sequence shown here is derived from an EMBL/GenBank/DDBJ whole genome shotgun (WGS) entry which is preliminary data.</text>
</comment>
<dbReference type="VEuPathDB" id="FungiDB:FUN_017493"/>
<feature type="region of interest" description="Disordered" evidence="1">
    <location>
        <begin position="195"/>
        <end position="215"/>
    </location>
</feature>
<reference evidence="2 3" key="1">
    <citation type="submission" date="2015-10" db="EMBL/GenBank/DDBJ databases">
        <title>Genome analyses suggest a sexual origin of heterokaryosis in a supposedly ancient asexual fungus.</title>
        <authorList>
            <person name="Ropars J."/>
            <person name="Sedzielewska K."/>
            <person name="Noel J."/>
            <person name="Charron P."/>
            <person name="Farinelli L."/>
            <person name="Marton T."/>
            <person name="Kruger M."/>
            <person name="Pelin A."/>
            <person name="Brachmann A."/>
            <person name="Corradi N."/>
        </authorList>
    </citation>
    <scope>NUCLEOTIDE SEQUENCE [LARGE SCALE GENOMIC DNA]</scope>
    <source>
        <strain evidence="2 3">A4</strain>
    </source>
</reference>
<proteinExistence type="predicted"/>
<organism evidence="2 3">
    <name type="scientific">Rhizophagus irregularis</name>
    <dbReference type="NCBI Taxonomy" id="588596"/>
    <lineage>
        <taxon>Eukaryota</taxon>
        <taxon>Fungi</taxon>
        <taxon>Fungi incertae sedis</taxon>
        <taxon>Mucoromycota</taxon>
        <taxon>Glomeromycotina</taxon>
        <taxon>Glomeromycetes</taxon>
        <taxon>Glomerales</taxon>
        <taxon>Glomeraceae</taxon>
        <taxon>Rhizophagus</taxon>
    </lineage>
</organism>
<evidence type="ECO:0000313" key="2">
    <source>
        <dbReference type="EMBL" id="PKY50926.1"/>
    </source>
</evidence>
<dbReference type="Proteomes" id="UP000234323">
    <property type="component" value="Unassembled WGS sequence"/>
</dbReference>
<feature type="region of interest" description="Disordered" evidence="1">
    <location>
        <begin position="92"/>
        <end position="111"/>
    </location>
</feature>
<evidence type="ECO:0000256" key="1">
    <source>
        <dbReference type="SAM" id="MobiDB-lite"/>
    </source>
</evidence>
<dbReference type="VEuPathDB" id="FungiDB:RhiirA1_468162"/>
<feature type="region of interest" description="Disordered" evidence="1">
    <location>
        <begin position="1"/>
        <end position="57"/>
    </location>
</feature>
<evidence type="ECO:0000313" key="3">
    <source>
        <dbReference type="Proteomes" id="UP000234323"/>
    </source>
</evidence>
<sequence>MSFRQLNTNSSQGPKNINRNLHSNKYRPLAPKPSIPKVLAPRPLAPRLTLKNTPDTQQEASISYLMSKLSTQALPKLMPPALDHNAKENVNLEEMKNSKKRKASDDKPQAWSDEETCKLLDFLEDNFSKYQKESIKGRLSRLLEKYSKVKRQNNQSGSERVDWKWMEKMDRIFGCRENVSPLHISNETTKYINDEINEPEEVPNPEKDDKKVVKRKKNNVESLIDVMSNISEKKAKISEQRLELE</sequence>
<accession>A0A2I1GWA5</accession>